<dbReference type="InterPro" id="IPR050739">
    <property type="entry name" value="MFP"/>
</dbReference>
<evidence type="ECO:0000256" key="3">
    <source>
        <dbReference type="SAM" id="Phobius"/>
    </source>
</evidence>
<evidence type="ECO:0000256" key="2">
    <source>
        <dbReference type="SAM" id="Coils"/>
    </source>
</evidence>
<organism evidence="5 6">
    <name type="scientific">Acuticoccus sediminis</name>
    <dbReference type="NCBI Taxonomy" id="2184697"/>
    <lineage>
        <taxon>Bacteria</taxon>
        <taxon>Pseudomonadati</taxon>
        <taxon>Pseudomonadota</taxon>
        <taxon>Alphaproteobacteria</taxon>
        <taxon>Hyphomicrobiales</taxon>
        <taxon>Amorphaceae</taxon>
        <taxon>Acuticoccus</taxon>
    </lineage>
</organism>
<evidence type="ECO:0000313" key="6">
    <source>
        <dbReference type="Proteomes" id="UP000249590"/>
    </source>
</evidence>
<dbReference type="PANTHER" id="PTHR30386:SF18">
    <property type="entry name" value="INNER MEMBRANE PROTEIN YIAV-RELATED"/>
    <property type="match status" value="1"/>
</dbReference>
<dbReference type="GO" id="GO:0016020">
    <property type="term" value="C:membrane"/>
    <property type="evidence" value="ECO:0007669"/>
    <property type="project" value="InterPro"/>
</dbReference>
<dbReference type="GO" id="GO:0022857">
    <property type="term" value="F:transmembrane transporter activity"/>
    <property type="evidence" value="ECO:0007669"/>
    <property type="project" value="InterPro"/>
</dbReference>
<dbReference type="Gene3D" id="2.40.50.100">
    <property type="match status" value="1"/>
</dbReference>
<dbReference type="OrthoDB" id="9811754at2"/>
<evidence type="ECO:0000259" key="4">
    <source>
        <dbReference type="Pfam" id="PF25917"/>
    </source>
</evidence>
<keyword evidence="3" id="KW-0812">Transmembrane</keyword>
<dbReference type="SUPFAM" id="SSF111369">
    <property type="entry name" value="HlyD-like secretion proteins"/>
    <property type="match status" value="1"/>
</dbReference>
<feature type="domain" description="Multidrug resistance protein MdtA-like barrel-sandwich hybrid" evidence="4">
    <location>
        <begin position="61"/>
        <end position="187"/>
    </location>
</feature>
<sequence length="312" mass="33892">MIIFLTIIWLGLIALLVGIKVLPNKPASWLSTVVVFIALNIFLLIPLQWSAPTGDAAVIVNTVPIVPNVAGQVTEVVAERNVPVKAGDELFRIDPVPYQARLDALDAQLELARLRVEQFKELGQGPAGRRFDLEEAQTAMRQLEAQHTAAAYDLEQTTVVAPADGFVTTLALRPGQRVTTAPIAPVMTFIETEGIVVAAQIAQNAIRFVEPGQPVELAFKTRPGQIFTGTVDSVVEVNAQGQVMTSGTVIATRNLQSVPYFVRIQMDDPNILKALRGGAAGTAVIFTPKLQVAHIIRRVMLRMESYLNFVVP</sequence>
<keyword evidence="3" id="KW-0472">Membrane</keyword>
<dbReference type="Gene3D" id="2.40.30.170">
    <property type="match status" value="1"/>
</dbReference>
<dbReference type="RefSeq" id="WP_111348278.1">
    <property type="nucleotide sequence ID" value="NZ_JAIWKD010000007.1"/>
</dbReference>
<dbReference type="Pfam" id="PF25917">
    <property type="entry name" value="BSH_RND"/>
    <property type="match status" value="1"/>
</dbReference>
<feature type="transmembrane region" description="Helical" evidence="3">
    <location>
        <begin position="28"/>
        <end position="47"/>
    </location>
</feature>
<dbReference type="Proteomes" id="UP000249590">
    <property type="component" value="Unassembled WGS sequence"/>
</dbReference>
<keyword evidence="3" id="KW-1133">Transmembrane helix</keyword>
<gene>
    <name evidence="5" type="ORF">DLJ53_19365</name>
</gene>
<dbReference type="InterPro" id="IPR006143">
    <property type="entry name" value="RND_pump_MFP"/>
</dbReference>
<comment type="similarity">
    <text evidence="1">Belongs to the membrane fusion protein (MFP) (TC 8.A.1) family.</text>
</comment>
<proteinExistence type="inferred from homology"/>
<keyword evidence="2" id="KW-0175">Coiled coil</keyword>
<reference evidence="5 6" key="1">
    <citation type="submission" date="2018-05" db="EMBL/GenBank/DDBJ databases">
        <title>Acuticoccus sediminis sp. nov., isolated from deep-sea sediment of Indian Ocean.</title>
        <authorList>
            <person name="Liu X."/>
            <person name="Lai Q."/>
            <person name="Du Y."/>
            <person name="Sun F."/>
            <person name="Zhang X."/>
            <person name="Wang S."/>
            <person name="Shao Z."/>
        </authorList>
    </citation>
    <scope>NUCLEOTIDE SEQUENCE [LARGE SCALE GENOMIC DNA]</scope>
    <source>
        <strain evidence="5 6">PTG4-2</strain>
    </source>
</reference>
<evidence type="ECO:0000256" key="1">
    <source>
        <dbReference type="ARBA" id="ARBA00009477"/>
    </source>
</evidence>
<dbReference type="PANTHER" id="PTHR30386">
    <property type="entry name" value="MEMBRANE FUSION SUBUNIT OF EMRAB-TOLC MULTIDRUG EFFLUX PUMP"/>
    <property type="match status" value="1"/>
</dbReference>
<dbReference type="AlphaFoldDB" id="A0A8B2NRD3"/>
<keyword evidence="6" id="KW-1185">Reference proteome</keyword>
<comment type="caution">
    <text evidence="5">The sequence shown here is derived from an EMBL/GenBank/DDBJ whole genome shotgun (WGS) entry which is preliminary data.</text>
</comment>
<feature type="coiled-coil region" evidence="2">
    <location>
        <begin position="102"/>
        <end position="153"/>
    </location>
</feature>
<dbReference type="NCBIfam" id="TIGR01730">
    <property type="entry name" value="RND_mfp"/>
    <property type="match status" value="1"/>
</dbReference>
<protein>
    <submittedName>
        <fullName evidence="5">Efflux transporter periplasmic adaptor subunit</fullName>
    </submittedName>
</protein>
<accession>A0A8B2NRD3</accession>
<evidence type="ECO:0000313" key="5">
    <source>
        <dbReference type="EMBL" id="RAH99902.1"/>
    </source>
</evidence>
<name>A0A8B2NRD3_9HYPH</name>
<dbReference type="EMBL" id="QHHQ01000004">
    <property type="protein sequence ID" value="RAH99902.1"/>
    <property type="molecule type" value="Genomic_DNA"/>
</dbReference>
<dbReference type="InterPro" id="IPR058625">
    <property type="entry name" value="MdtA-like_BSH"/>
</dbReference>